<dbReference type="EMBL" id="DS113489">
    <property type="protein sequence ID" value="EAY03929.1"/>
    <property type="molecule type" value="Genomic_DNA"/>
</dbReference>
<dbReference type="PROSITE" id="PS50297">
    <property type="entry name" value="ANK_REP_REGION"/>
    <property type="match status" value="1"/>
</dbReference>
<dbReference type="Proteomes" id="UP000001542">
    <property type="component" value="Unassembled WGS sequence"/>
</dbReference>
<dbReference type="RefSeq" id="XP_001316152.1">
    <property type="nucleotide sequence ID" value="XM_001316117.1"/>
</dbReference>
<dbReference type="AlphaFoldDB" id="A2ETP8"/>
<dbReference type="eggNOG" id="KOG4177">
    <property type="taxonomic scope" value="Eukaryota"/>
</dbReference>
<feature type="repeat" description="ANK" evidence="3">
    <location>
        <begin position="522"/>
        <end position="550"/>
    </location>
</feature>
<evidence type="ECO:0000256" key="1">
    <source>
        <dbReference type="ARBA" id="ARBA00022737"/>
    </source>
</evidence>
<proteinExistence type="predicted"/>
<dbReference type="PANTHER" id="PTHR24198:SF165">
    <property type="entry name" value="ANKYRIN REPEAT-CONTAINING PROTEIN-RELATED"/>
    <property type="match status" value="1"/>
</dbReference>
<name>A2ETP8_TRIV3</name>
<dbReference type="InterPro" id="IPR002110">
    <property type="entry name" value="Ankyrin_rpt"/>
</dbReference>
<evidence type="ECO:0000256" key="3">
    <source>
        <dbReference type="PROSITE-ProRule" id="PRU00023"/>
    </source>
</evidence>
<dbReference type="PANTHER" id="PTHR24198">
    <property type="entry name" value="ANKYRIN REPEAT AND PROTEIN KINASE DOMAIN-CONTAINING PROTEIN"/>
    <property type="match status" value="1"/>
</dbReference>
<reference evidence="4" key="1">
    <citation type="submission" date="2006-10" db="EMBL/GenBank/DDBJ databases">
        <authorList>
            <person name="Amadeo P."/>
            <person name="Zhao Q."/>
            <person name="Wortman J."/>
            <person name="Fraser-Liggett C."/>
            <person name="Carlton J."/>
        </authorList>
    </citation>
    <scope>NUCLEOTIDE SEQUENCE</scope>
    <source>
        <strain evidence="4">G3</strain>
    </source>
</reference>
<evidence type="ECO:0000256" key="2">
    <source>
        <dbReference type="ARBA" id="ARBA00023043"/>
    </source>
</evidence>
<dbReference type="InterPro" id="IPR036770">
    <property type="entry name" value="Ankyrin_rpt-contain_sf"/>
</dbReference>
<sequence>MLQDYLPNDSLYKDLMSSFKSYIDLGRNLFCCSNSLLIESLCTNIQNILDIDPSYKFTLIKILENAVNTYKHKINEYKNIVNIIMKTRGKLFFKGSGLSKICNENNVETDPITFAAINDDLNTMIELLTVADNDKITHVVDLCCIYGSITCFKFANNLREAKLTVHHFELACLGGNMEIIDIIQHECEPNLQCVINAGIAHNSYLIEQFILHNPDLVFKNIENIILSSYNLEFLFHLIKHGSSCQSMTGVFCNIPLIKNLIDHGYDFNIPDSKGYYVIHYAIQQSEEAFIQYLLNNSFKIHEEIIYQIINDGIYLPTLINEAIRRGEIEKSAQIYAKTAITNQKYKYLFIFLEKGAFITENELFDAIKFEILHSVIIPARNLITHCSQQEIQNYAFNLIKMSIEIGKNNLAKEVINHIQDVNEAKNMNQILTMIVKDGNKELLNILISRGVNLDVTGVSPLLSTSIQNKELGTANILLHNGAPINILYDGLSPLMHASMLDNKDFVIKFLKHHADPNLKEKFGNDALYYSIKNGNIDIFTILLKNGADVNSIYIDHKTPLICATLLKNEKMIREIMLKGGDPYAKDLNGESAISYAAKNDG</sequence>
<dbReference type="Pfam" id="PF12796">
    <property type="entry name" value="Ank_2"/>
    <property type="match status" value="1"/>
</dbReference>
<dbReference type="Gene3D" id="1.25.40.20">
    <property type="entry name" value="Ankyrin repeat-containing domain"/>
    <property type="match status" value="2"/>
</dbReference>
<keyword evidence="2 3" id="KW-0040">ANK repeat</keyword>
<keyword evidence="1" id="KW-0677">Repeat</keyword>
<keyword evidence="5" id="KW-1185">Reference proteome</keyword>
<dbReference type="SMART" id="SM00248">
    <property type="entry name" value="ANK"/>
    <property type="match status" value="8"/>
</dbReference>
<organism evidence="4 5">
    <name type="scientific">Trichomonas vaginalis (strain ATCC PRA-98 / G3)</name>
    <dbReference type="NCBI Taxonomy" id="412133"/>
    <lineage>
        <taxon>Eukaryota</taxon>
        <taxon>Metamonada</taxon>
        <taxon>Parabasalia</taxon>
        <taxon>Trichomonadida</taxon>
        <taxon>Trichomonadidae</taxon>
        <taxon>Trichomonas</taxon>
    </lineage>
</organism>
<reference evidence="4" key="2">
    <citation type="journal article" date="2007" name="Science">
        <title>Draft genome sequence of the sexually transmitted pathogen Trichomonas vaginalis.</title>
        <authorList>
            <person name="Carlton J.M."/>
            <person name="Hirt R.P."/>
            <person name="Silva J.C."/>
            <person name="Delcher A.L."/>
            <person name="Schatz M."/>
            <person name="Zhao Q."/>
            <person name="Wortman J.R."/>
            <person name="Bidwell S.L."/>
            <person name="Alsmark U.C.M."/>
            <person name="Besteiro S."/>
            <person name="Sicheritz-Ponten T."/>
            <person name="Noel C.J."/>
            <person name="Dacks J.B."/>
            <person name="Foster P.G."/>
            <person name="Simillion C."/>
            <person name="Van de Peer Y."/>
            <person name="Miranda-Saavedra D."/>
            <person name="Barton G.J."/>
            <person name="Westrop G.D."/>
            <person name="Mueller S."/>
            <person name="Dessi D."/>
            <person name="Fiori P.L."/>
            <person name="Ren Q."/>
            <person name="Paulsen I."/>
            <person name="Zhang H."/>
            <person name="Bastida-Corcuera F.D."/>
            <person name="Simoes-Barbosa A."/>
            <person name="Brown M.T."/>
            <person name="Hayes R.D."/>
            <person name="Mukherjee M."/>
            <person name="Okumura C.Y."/>
            <person name="Schneider R."/>
            <person name="Smith A.J."/>
            <person name="Vanacova S."/>
            <person name="Villalvazo M."/>
            <person name="Haas B.J."/>
            <person name="Pertea M."/>
            <person name="Feldblyum T.V."/>
            <person name="Utterback T.R."/>
            <person name="Shu C.L."/>
            <person name="Osoegawa K."/>
            <person name="de Jong P.J."/>
            <person name="Hrdy I."/>
            <person name="Horvathova L."/>
            <person name="Zubacova Z."/>
            <person name="Dolezal P."/>
            <person name="Malik S.B."/>
            <person name="Logsdon J.M. Jr."/>
            <person name="Henze K."/>
            <person name="Gupta A."/>
            <person name="Wang C.C."/>
            <person name="Dunne R.L."/>
            <person name="Upcroft J.A."/>
            <person name="Upcroft P."/>
            <person name="White O."/>
            <person name="Salzberg S.L."/>
            <person name="Tang P."/>
            <person name="Chiu C.-H."/>
            <person name="Lee Y.-S."/>
            <person name="Embley T.M."/>
            <person name="Coombs G.H."/>
            <person name="Mottram J.C."/>
            <person name="Tachezy J."/>
            <person name="Fraser-Liggett C.M."/>
            <person name="Johnson P.J."/>
        </authorList>
    </citation>
    <scope>NUCLEOTIDE SEQUENCE [LARGE SCALE GENOMIC DNA]</scope>
    <source>
        <strain evidence="4">G3</strain>
    </source>
</reference>
<evidence type="ECO:0008006" key="6">
    <source>
        <dbReference type="Google" id="ProtNLM"/>
    </source>
</evidence>
<evidence type="ECO:0000313" key="5">
    <source>
        <dbReference type="Proteomes" id="UP000001542"/>
    </source>
</evidence>
<dbReference type="SMR" id="A2ETP8"/>
<dbReference type="VEuPathDB" id="TrichDB:TVAG_314590"/>
<protein>
    <recommendedName>
        <fullName evidence="6">DUF3447 domain-containing protein</fullName>
    </recommendedName>
</protein>
<dbReference type="OrthoDB" id="533508at2759"/>
<dbReference type="InParanoid" id="A2ETP8"/>
<gene>
    <name evidence="4" type="ORF">TVAG_314590</name>
</gene>
<dbReference type="KEGG" id="tva:4761778"/>
<evidence type="ECO:0000313" key="4">
    <source>
        <dbReference type="EMBL" id="EAY03929.1"/>
    </source>
</evidence>
<dbReference type="STRING" id="5722.A2ETP8"/>
<dbReference type="PROSITE" id="PS50088">
    <property type="entry name" value="ANK_REPEAT"/>
    <property type="match status" value="1"/>
</dbReference>
<accession>A2ETP8</accession>
<dbReference type="SUPFAM" id="SSF48403">
    <property type="entry name" value="Ankyrin repeat"/>
    <property type="match status" value="2"/>
</dbReference>
<dbReference type="VEuPathDB" id="TrichDB:TVAGG3_0046460"/>